<dbReference type="GO" id="GO:0003700">
    <property type="term" value="F:DNA-binding transcription factor activity"/>
    <property type="evidence" value="ECO:0007669"/>
    <property type="project" value="TreeGrafter"/>
</dbReference>
<dbReference type="SUPFAM" id="SSF47413">
    <property type="entry name" value="lambda repressor-like DNA-binding domains"/>
    <property type="match status" value="1"/>
</dbReference>
<proteinExistence type="predicted"/>
<dbReference type="RefSeq" id="WP_131147569.1">
    <property type="nucleotide sequence ID" value="NZ_BMWV01000008.1"/>
</dbReference>
<dbReference type="OrthoDB" id="9805642at2"/>
<dbReference type="Pfam" id="PF00356">
    <property type="entry name" value="LacI"/>
    <property type="match status" value="1"/>
</dbReference>
<dbReference type="Proteomes" id="UP000628442">
    <property type="component" value="Unassembled WGS sequence"/>
</dbReference>
<dbReference type="InterPro" id="IPR046335">
    <property type="entry name" value="LacI/GalR-like_sensor"/>
</dbReference>
<evidence type="ECO:0000313" key="5">
    <source>
        <dbReference type="EMBL" id="GGY50262.1"/>
    </source>
</evidence>
<dbReference type="PROSITE" id="PS50932">
    <property type="entry name" value="HTH_LACI_2"/>
    <property type="match status" value="1"/>
</dbReference>
<dbReference type="Pfam" id="PF13377">
    <property type="entry name" value="Peripla_BP_3"/>
    <property type="match status" value="1"/>
</dbReference>
<evidence type="ECO:0000313" key="7">
    <source>
        <dbReference type="Proteomes" id="UP000292307"/>
    </source>
</evidence>
<dbReference type="CDD" id="cd01392">
    <property type="entry name" value="HTH_LacI"/>
    <property type="match status" value="1"/>
</dbReference>
<protein>
    <submittedName>
        <fullName evidence="5">LacI family transcriptional regulator</fullName>
    </submittedName>
</protein>
<dbReference type="Gene3D" id="1.10.260.40">
    <property type="entry name" value="lambda repressor-like DNA-binding domains"/>
    <property type="match status" value="1"/>
</dbReference>
<sequence>MAKARQDSSSSEVAQRRLQMADIARLAGVSTATVSRALNNSPLVNAETRGRILELAASLKYSINIGAQNLRLKQNRSISVLIPFDRKSHQSLTDPFLLAMLGSLADALTEQGFDMLFSRIPVDELGAAAAATFDSGRVVGVILVGQWGRHEELNELAARKVPIVVWGAQLPRQLYCCIGSDNAGGGLLATEHLIAQGRRRIAFLGDIDLPEPAQRYRGHCEALARHGIAVEPRLQVSTSFLPRGGREAVETLHARGIDCDAVFACSDLLAMTAIDSLRAHGRRVPDDVAVVGYDDIPQAAWFHPRLSTVRQPIGEAGRAMVAALMTLIEGGAAPSVQLATELVVRASAGEPSASHP</sequence>
<keyword evidence="2" id="KW-0238">DNA-binding</keyword>
<keyword evidence="7" id="KW-1185">Reference proteome</keyword>
<reference evidence="5" key="3">
    <citation type="submission" date="2022-12" db="EMBL/GenBank/DDBJ databases">
        <authorList>
            <person name="Sun Q."/>
            <person name="Kim S."/>
        </authorList>
    </citation>
    <scope>NUCLEOTIDE SEQUENCE</scope>
    <source>
        <strain evidence="5">KCTC 12343</strain>
    </source>
</reference>
<gene>
    <name evidence="5" type="primary">cebR</name>
    <name evidence="6" type="ORF">EYF70_23585</name>
    <name evidence="5" type="ORF">GCM10007387_35710</name>
</gene>
<evidence type="ECO:0000256" key="1">
    <source>
        <dbReference type="ARBA" id="ARBA00023015"/>
    </source>
</evidence>
<dbReference type="PROSITE" id="PS00356">
    <property type="entry name" value="HTH_LACI_1"/>
    <property type="match status" value="1"/>
</dbReference>
<dbReference type="InterPro" id="IPR010982">
    <property type="entry name" value="Lambda_DNA-bd_dom_sf"/>
</dbReference>
<reference evidence="5" key="1">
    <citation type="journal article" date="2014" name="Int. J. Syst. Evol. Microbiol.">
        <title>Complete genome sequence of Corynebacterium casei LMG S-19264T (=DSM 44701T), isolated from a smear-ripened cheese.</title>
        <authorList>
            <consortium name="US DOE Joint Genome Institute (JGI-PGF)"/>
            <person name="Walter F."/>
            <person name="Albersmeier A."/>
            <person name="Kalinowski J."/>
            <person name="Ruckert C."/>
        </authorList>
    </citation>
    <scope>NUCLEOTIDE SEQUENCE</scope>
    <source>
        <strain evidence="5">KCTC 12343</strain>
    </source>
</reference>
<reference evidence="6 7" key="2">
    <citation type="submission" date="2019-02" db="EMBL/GenBank/DDBJ databases">
        <title>Draft Genome Sequences of Six Type Strains of the Genus Massilia.</title>
        <authorList>
            <person name="Miess H."/>
            <person name="Frediansyhah A."/>
            <person name="Gross H."/>
        </authorList>
    </citation>
    <scope>NUCLEOTIDE SEQUENCE [LARGE SCALE GENOMIC DNA]</scope>
    <source>
        <strain evidence="6 7">DSM 17472</strain>
    </source>
</reference>
<dbReference type="SUPFAM" id="SSF53822">
    <property type="entry name" value="Periplasmic binding protein-like I"/>
    <property type="match status" value="1"/>
</dbReference>
<dbReference type="PANTHER" id="PTHR30146:SF120">
    <property type="entry name" value="ALANINE RACEMASE"/>
    <property type="match status" value="1"/>
</dbReference>
<evidence type="ECO:0000259" key="4">
    <source>
        <dbReference type="PROSITE" id="PS50932"/>
    </source>
</evidence>
<dbReference type="GO" id="GO:0000976">
    <property type="term" value="F:transcription cis-regulatory region binding"/>
    <property type="evidence" value="ECO:0007669"/>
    <property type="project" value="TreeGrafter"/>
</dbReference>
<evidence type="ECO:0000256" key="3">
    <source>
        <dbReference type="ARBA" id="ARBA00023163"/>
    </source>
</evidence>
<dbReference type="CDD" id="cd06295">
    <property type="entry name" value="PBP1_CelR"/>
    <property type="match status" value="1"/>
</dbReference>
<evidence type="ECO:0000313" key="8">
    <source>
        <dbReference type="Proteomes" id="UP000628442"/>
    </source>
</evidence>
<keyword evidence="3" id="KW-0804">Transcription</keyword>
<dbReference type="AlphaFoldDB" id="A0A411X3A2"/>
<keyword evidence="1" id="KW-0805">Transcription regulation</keyword>
<dbReference type="EMBL" id="CP036401">
    <property type="protein sequence ID" value="QBI03471.1"/>
    <property type="molecule type" value="Genomic_DNA"/>
</dbReference>
<dbReference type="Gene3D" id="3.40.50.2300">
    <property type="match status" value="2"/>
</dbReference>
<dbReference type="InterPro" id="IPR028082">
    <property type="entry name" value="Peripla_BP_I"/>
</dbReference>
<evidence type="ECO:0000313" key="6">
    <source>
        <dbReference type="EMBL" id="QBI03471.1"/>
    </source>
</evidence>
<dbReference type="InterPro" id="IPR000843">
    <property type="entry name" value="HTH_LacI"/>
</dbReference>
<evidence type="ECO:0000256" key="2">
    <source>
        <dbReference type="ARBA" id="ARBA00023125"/>
    </source>
</evidence>
<dbReference type="Proteomes" id="UP000292307">
    <property type="component" value="Chromosome"/>
</dbReference>
<organism evidence="5 8">
    <name type="scientific">Pseudoduganella albidiflava</name>
    <dbReference type="NCBI Taxonomy" id="321983"/>
    <lineage>
        <taxon>Bacteria</taxon>
        <taxon>Pseudomonadati</taxon>
        <taxon>Pseudomonadota</taxon>
        <taxon>Betaproteobacteria</taxon>
        <taxon>Burkholderiales</taxon>
        <taxon>Oxalobacteraceae</taxon>
        <taxon>Telluria group</taxon>
        <taxon>Pseudoduganella</taxon>
    </lineage>
</organism>
<dbReference type="PANTHER" id="PTHR30146">
    <property type="entry name" value="LACI-RELATED TRANSCRIPTIONAL REPRESSOR"/>
    <property type="match status" value="1"/>
</dbReference>
<dbReference type="EMBL" id="BMWV01000008">
    <property type="protein sequence ID" value="GGY50262.1"/>
    <property type="molecule type" value="Genomic_DNA"/>
</dbReference>
<name>A0A411X3A2_9BURK</name>
<feature type="domain" description="HTH lacI-type" evidence="4">
    <location>
        <begin position="20"/>
        <end position="72"/>
    </location>
</feature>
<dbReference type="SMART" id="SM00354">
    <property type="entry name" value="HTH_LACI"/>
    <property type="match status" value="1"/>
</dbReference>
<accession>A0A411X3A2</accession>